<dbReference type="GO" id="GO:0003677">
    <property type="term" value="F:DNA binding"/>
    <property type="evidence" value="ECO:0007669"/>
    <property type="project" value="InterPro"/>
</dbReference>
<organism evidence="19 20">
    <name type="scientific">Ditylenchus destructor</name>
    <dbReference type="NCBI Taxonomy" id="166010"/>
    <lineage>
        <taxon>Eukaryota</taxon>
        <taxon>Metazoa</taxon>
        <taxon>Ecdysozoa</taxon>
        <taxon>Nematoda</taxon>
        <taxon>Chromadorea</taxon>
        <taxon>Rhabditida</taxon>
        <taxon>Tylenchina</taxon>
        <taxon>Tylenchomorpha</taxon>
        <taxon>Sphaerularioidea</taxon>
        <taxon>Anguinidae</taxon>
        <taxon>Anguininae</taxon>
        <taxon>Ditylenchus</taxon>
    </lineage>
</organism>
<keyword evidence="10" id="KW-0862">Zinc</keyword>
<evidence type="ECO:0000256" key="9">
    <source>
        <dbReference type="ARBA" id="ARBA00022737"/>
    </source>
</evidence>
<name>A0AAD4R3Q8_9BILA</name>
<feature type="domain" description="Post-SET" evidence="17">
    <location>
        <begin position="1070"/>
        <end position="1086"/>
    </location>
</feature>
<evidence type="ECO:0000259" key="17">
    <source>
        <dbReference type="PROSITE" id="PS50868"/>
    </source>
</evidence>
<feature type="domain" description="MBD" evidence="18">
    <location>
        <begin position="621"/>
        <end position="695"/>
    </location>
</feature>
<dbReference type="SMART" id="SM00468">
    <property type="entry name" value="PreSET"/>
    <property type="match status" value="1"/>
</dbReference>
<dbReference type="Gene3D" id="3.30.890.10">
    <property type="entry name" value="Methyl-cpg-binding Protein 2, Chain A"/>
    <property type="match status" value="1"/>
</dbReference>
<dbReference type="PROSITE" id="PS50867">
    <property type="entry name" value="PRE_SET"/>
    <property type="match status" value="1"/>
</dbReference>
<gene>
    <name evidence="19" type="ORF">DdX_12365</name>
</gene>
<feature type="region of interest" description="Disordered" evidence="14">
    <location>
        <begin position="911"/>
        <end position="949"/>
    </location>
</feature>
<evidence type="ECO:0000256" key="6">
    <source>
        <dbReference type="ARBA" id="ARBA00022679"/>
    </source>
</evidence>
<reference evidence="19" key="1">
    <citation type="submission" date="2022-01" db="EMBL/GenBank/DDBJ databases">
        <title>Genome Sequence Resource for Two Populations of Ditylenchus destructor, the Migratory Endoparasitic Phytonematode.</title>
        <authorList>
            <person name="Zhang H."/>
            <person name="Lin R."/>
            <person name="Xie B."/>
        </authorList>
    </citation>
    <scope>NUCLEOTIDE SEQUENCE</scope>
    <source>
        <strain evidence="19">BazhouSP</strain>
    </source>
</reference>
<dbReference type="Pfam" id="PF05033">
    <property type="entry name" value="Pre-SET"/>
    <property type="match status" value="1"/>
</dbReference>
<protein>
    <submittedName>
        <fullName evidence="19">SET domain-containing protein</fullName>
    </submittedName>
</protein>
<evidence type="ECO:0000256" key="3">
    <source>
        <dbReference type="ARBA" id="ARBA00022454"/>
    </source>
</evidence>
<keyword evidence="4" id="KW-0678">Repressor</keyword>
<dbReference type="Pfam" id="PF18359">
    <property type="entry name" value="Tudor_5"/>
    <property type="match status" value="1"/>
</dbReference>
<dbReference type="InterPro" id="IPR001214">
    <property type="entry name" value="SET_dom"/>
</dbReference>
<dbReference type="PANTHER" id="PTHR46024">
    <property type="entry name" value="HISTONE-LYSINE N-METHYLTRANSFERASE EGGLESS"/>
    <property type="match status" value="1"/>
</dbReference>
<feature type="compositionally biased region" description="Polar residues" evidence="14">
    <location>
        <begin position="964"/>
        <end position="981"/>
    </location>
</feature>
<dbReference type="GO" id="GO:0070828">
    <property type="term" value="P:heterochromatin organization"/>
    <property type="evidence" value="ECO:0007669"/>
    <property type="project" value="TreeGrafter"/>
</dbReference>
<evidence type="ECO:0000256" key="4">
    <source>
        <dbReference type="ARBA" id="ARBA00022491"/>
    </source>
</evidence>
<dbReference type="InterPro" id="IPR001739">
    <property type="entry name" value="Methyl_CpG_DNA-bd"/>
</dbReference>
<dbReference type="GO" id="GO:0046974">
    <property type="term" value="F:histone H3K9 methyltransferase activity"/>
    <property type="evidence" value="ECO:0007669"/>
    <property type="project" value="TreeGrafter"/>
</dbReference>
<dbReference type="GO" id="GO:0005634">
    <property type="term" value="C:nucleus"/>
    <property type="evidence" value="ECO:0007669"/>
    <property type="project" value="UniProtKB-SubCell"/>
</dbReference>
<comment type="subcellular location">
    <subcellularLocation>
        <location evidence="2">Chromosome</location>
    </subcellularLocation>
    <subcellularLocation>
        <location evidence="1">Nucleus</location>
    </subcellularLocation>
</comment>
<feature type="domain" description="Pre-SET" evidence="16">
    <location>
        <begin position="759"/>
        <end position="833"/>
    </location>
</feature>
<feature type="compositionally biased region" description="Polar residues" evidence="14">
    <location>
        <begin position="917"/>
        <end position="936"/>
    </location>
</feature>
<keyword evidence="13" id="KW-0539">Nucleus</keyword>
<dbReference type="Gene3D" id="2.170.270.10">
    <property type="entry name" value="SET domain"/>
    <property type="match status" value="1"/>
</dbReference>
<dbReference type="InterPro" id="IPR007728">
    <property type="entry name" value="Pre-SET_dom"/>
</dbReference>
<evidence type="ECO:0000313" key="19">
    <source>
        <dbReference type="EMBL" id="KAI1707530.1"/>
    </source>
</evidence>
<evidence type="ECO:0000256" key="14">
    <source>
        <dbReference type="SAM" id="MobiDB-lite"/>
    </source>
</evidence>
<evidence type="ECO:0000256" key="12">
    <source>
        <dbReference type="ARBA" id="ARBA00023054"/>
    </source>
</evidence>
<evidence type="ECO:0000256" key="13">
    <source>
        <dbReference type="ARBA" id="ARBA00023242"/>
    </source>
</evidence>
<evidence type="ECO:0000259" key="15">
    <source>
        <dbReference type="PROSITE" id="PS50280"/>
    </source>
</evidence>
<keyword evidence="7" id="KW-0949">S-adenosyl-L-methionine</keyword>
<dbReference type="PROSITE" id="PS50982">
    <property type="entry name" value="MBD"/>
    <property type="match status" value="1"/>
</dbReference>
<keyword evidence="6" id="KW-0808">Transferase</keyword>
<keyword evidence="3" id="KW-0158">Chromosome</keyword>
<evidence type="ECO:0000259" key="18">
    <source>
        <dbReference type="PROSITE" id="PS50982"/>
    </source>
</evidence>
<evidence type="ECO:0000256" key="11">
    <source>
        <dbReference type="ARBA" id="ARBA00022853"/>
    </source>
</evidence>
<keyword evidence="9" id="KW-0677">Repeat</keyword>
<dbReference type="InterPro" id="IPR041291">
    <property type="entry name" value="TUDOR_5"/>
</dbReference>
<comment type="caution">
    <text evidence="19">The sequence shown here is derived from an EMBL/GenBank/DDBJ whole genome shotgun (WGS) entry which is preliminary data.</text>
</comment>
<dbReference type="GO" id="GO:0005694">
    <property type="term" value="C:chromosome"/>
    <property type="evidence" value="ECO:0007669"/>
    <property type="project" value="UniProtKB-SubCell"/>
</dbReference>
<dbReference type="Pfam" id="PF00856">
    <property type="entry name" value="SET"/>
    <property type="match status" value="1"/>
</dbReference>
<proteinExistence type="predicted"/>
<dbReference type="GO" id="GO:0032259">
    <property type="term" value="P:methylation"/>
    <property type="evidence" value="ECO:0007669"/>
    <property type="project" value="UniProtKB-KW"/>
</dbReference>
<keyword evidence="11" id="KW-0156">Chromatin regulator</keyword>
<dbReference type="InterPro" id="IPR051516">
    <property type="entry name" value="SETDB_methyltransferase"/>
</dbReference>
<keyword evidence="20" id="KW-1185">Reference proteome</keyword>
<dbReference type="GO" id="GO:0010629">
    <property type="term" value="P:negative regulation of gene expression"/>
    <property type="evidence" value="ECO:0007669"/>
    <property type="project" value="TreeGrafter"/>
</dbReference>
<evidence type="ECO:0000313" key="20">
    <source>
        <dbReference type="Proteomes" id="UP001201812"/>
    </source>
</evidence>
<dbReference type="InterPro" id="IPR046341">
    <property type="entry name" value="SET_dom_sf"/>
</dbReference>
<keyword evidence="12" id="KW-0175">Coiled coil</keyword>
<evidence type="ECO:0000256" key="7">
    <source>
        <dbReference type="ARBA" id="ARBA00022691"/>
    </source>
</evidence>
<accession>A0AAD4R3Q8</accession>
<evidence type="ECO:0000256" key="8">
    <source>
        <dbReference type="ARBA" id="ARBA00022723"/>
    </source>
</evidence>
<evidence type="ECO:0000256" key="5">
    <source>
        <dbReference type="ARBA" id="ARBA00022603"/>
    </source>
</evidence>
<feature type="region of interest" description="Disordered" evidence="14">
    <location>
        <begin position="963"/>
        <end position="989"/>
    </location>
</feature>
<dbReference type="PANTHER" id="PTHR46024:SF1">
    <property type="entry name" value="HISTONE-LYSINE N-METHYLTRANSFERASE EGGLESS"/>
    <property type="match status" value="1"/>
</dbReference>
<dbReference type="PROSITE" id="PS50868">
    <property type="entry name" value="POST_SET"/>
    <property type="match status" value="1"/>
</dbReference>
<dbReference type="GO" id="GO:0008270">
    <property type="term" value="F:zinc ion binding"/>
    <property type="evidence" value="ECO:0007669"/>
    <property type="project" value="InterPro"/>
</dbReference>
<dbReference type="SMART" id="SM00317">
    <property type="entry name" value="SET"/>
    <property type="match status" value="1"/>
</dbReference>
<dbReference type="AlphaFoldDB" id="A0AAD4R3Q8"/>
<dbReference type="Pfam" id="PF01429">
    <property type="entry name" value="MBD"/>
    <property type="match status" value="1"/>
</dbReference>
<keyword evidence="5" id="KW-0489">Methyltransferase</keyword>
<evidence type="ECO:0000256" key="10">
    <source>
        <dbReference type="ARBA" id="ARBA00022833"/>
    </source>
</evidence>
<sequence length="1086" mass="123192">MANSQLRDRINALNQKERDIVLKKTESLFHQFRKLSPDGTTWDKDSSGTSTNEIPLDVVVAVVNEYHNLCRPISKIISDRGLTEFQHLVCLPAHCLMALTILWIELKNQKMANLFEQNWSKIIYPKYESKEFDDVKNEFLRVLREVQLDVTKSNDFKILDDKQLNGIKEVSEDRTKIVDSVWASMKELDQLINNRPALEVETVLSDDFESDVDIPAPTATDEICVLAQKVNAKWLETDLTNELLAEEIKITPGSFYFVKSDSNQNDYMSFTMCELLQQVHGDLFKVKNAAGETWTVNRSGFAMGKAPSVRCPEGTRIVAPYNSATSKCDNRAGPRWFAGTIAVKPLLQNKLEYLVFFDKGMDAYVEPKDIRLMAEQPMDPTFSPRLAHTLVSNRNRVTFVRKYLSLFPDWPLVRLKKSENTMRVCARRDGKEESAFVLDVDRQMCLLRFPNQKHEHTDEWIYRGDCDRFPTLQSNTGPADPNSQSSVRNARLHRNRSSHFEMAFPDYDRNSAMFGVGNADEPISVAKAAVAALVAQSSNSKVQTARKSTRRKDELADVAVSTTDIMKDPDIETRKKNSNKIKQTTLHAPEWKLLVYQQHKVCSPSCLDVVKDSKAHLDPQYSPCSPYFTPLLYGYKRMVYNIRRKKGDVKKSQAIIYRAPCGIRLCSIEEVAEYLQVTATKHLTIDLFTFHPDIREYIIVKPLKPDTMLCDDFAEGKEDVKIPVVNAVDDEPLPTMQYRERRFADSREIYDNIQPQFCSGCTCTDNCSDPNRCECQQLTIKSHERLSASLRVTGSPVYKYKTLMDKLISGVYECNELCPCNRNLCFNRVVQQKIKIPLQLYMTAETGWGVRTLVDLAPGTFVSTYSGSLLTDQMAEQQGKSVSDTYFAELDLHEMVEREKQQQGVDLIEEDEGFGSDSDNNTVTLSSNSKSRSRTPANEPLSPGVQEGDVPSAIDEEMEAALLPSTSQGPPKKTSSGSQSPKPDKGNPMPFDFEEYFGDNCLFIVDAQEKGNIGRFLNHSCEPNCFVQMVLVDTHDLRLPWLAFFTESFVPAGEELCWNYCYTPNSVPGKELLCKCGSRFCQGRLL</sequence>
<dbReference type="InterPro" id="IPR016177">
    <property type="entry name" value="DNA-bd_dom_sf"/>
</dbReference>
<evidence type="ECO:0000259" key="16">
    <source>
        <dbReference type="PROSITE" id="PS50867"/>
    </source>
</evidence>
<keyword evidence="8" id="KW-0479">Metal-binding</keyword>
<evidence type="ECO:0000256" key="1">
    <source>
        <dbReference type="ARBA" id="ARBA00004123"/>
    </source>
</evidence>
<feature type="domain" description="SET" evidence="15">
    <location>
        <begin position="836"/>
        <end position="1061"/>
    </location>
</feature>
<dbReference type="SMART" id="SM00391">
    <property type="entry name" value="MBD"/>
    <property type="match status" value="1"/>
</dbReference>
<dbReference type="InterPro" id="IPR003616">
    <property type="entry name" value="Post-SET_dom"/>
</dbReference>
<dbReference type="SUPFAM" id="SSF54171">
    <property type="entry name" value="DNA-binding domain"/>
    <property type="match status" value="1"/>
</dbReference>
<dbReference type="Proteomes" id="UP001201812">
    <property type="component" value="Unassembled WGS sequence"/>
</dbReference>
<dbReference type="EMBL" id="JAKKPZ010000040">
    <property type="protein sequence ID" value="KAI1707530.1"/>
    <property type="molecule type" value="Genomic_DNA"/>
</dbReference>
<dbReference type="PROSITE" id="PS50280">
    <property type="entry name" value="SET"/>
    <property type="match status" value="1"/>
</dbReference>
<evidence type="ECO:0000256" key="2">
    <source>
        <dbReference type="ARBA" id="ARBA00004286"/>
    </source>
</evidence>
<dbReference type="SUPFAM" id="SSF82199">
    <property type="entry name" value="SET domain"/>
    <property type="match status" value="1"/>
</dbReference>